<reference evidence="2 3" key="1">
    <citation type="submission" date="2020-08" db="EMBL/GenBank/DDBJ databases">
        <title>Genomic Encyclopedia of Type Strains, Phase IV (KMG-IV): sequencing the most valuable type-strain genomes for metagenomic binning, comparative biology and taxonomic classification.</title>
        <authorList>
            <person name="Goeker M."/>
        </authorList>
    </citation>
    <scope>NUCLEOTIDE SEQUENCE [LARGE SCALE GENOMIC DNA]</scope>
    <source>
        <strain evidence="2 3">DSM 10633</strain>
    </source>
</reference>
<protein>
    <submittedName>
        <fullName evidence="2">Putative membrane protein</fullName>
    </submittedName>
</protein>
<sequence>MTNHKKNSSEENLTGTLLATFGIGLIIIIFWIAAFDLYIGRF</sequence>
<name>A0A840PGU6_URETH</name>
<accession>A0A840PGU6</accession>
<evidence type="ECO:0000313" key="2">
    <source>
        <dbReference type="EMBL" id="MBB5147635.1"/>
    </source>
</evidence>
<keyword evidence="1" id="KW-0812">Transmembrane</keyword>
<organism evidence="2 3">
    <name type="scientific">Ureibacillus thermosphaericus</name>
    <dbReference type="NCBI Taxonomy" id="51173"/>
    <lineage>
        <taxon>Bacteria</taxon>
        <taxon>Bacillati</taxon>
        <taxon>Bacillota</taxon>
        <taxon>Bacilli</taxon>
        <taxon>Bacillales</taxon>
        <taxon>Caryophanaceae</taxon>
        <taxon>Ureibacillus</taxon>
    </lineage>
</organism>
<dbReference type="Proteomes" id="UP000557217">
    <property type="component" value="Unassembled WGS sequence"/>
</dbReference>
<evidence type="ECO:0000313" key="3">
    <source>
        <dbReference type="Proteomes" id="UP000557217"/>
    </source>
</evidence>
<dbReference type="RefSeq" id="WP_016837008.1">
    <property type="nucleotide sequence ID" value="NZ_AP018335.1"/>
</dbReference>
<feature type="transmembrane region" description="Helical" evidence="1">
    <location>
        <begin position="17"/>
        <end position="39"/>
    </location>
</feature>
<keyword evidence="1" id="KW-1133">Transmembrane helix</keyword>
<keyword evidence="1" id="KW-0472">Membrane</keyword>
<proteinExistence type="predicted"/>
<keyword evidence="3" id="KW-1185">Reference proteome</keyword>
<dbReference type="EMBL" id="JACHGZ010000001">
    <property type="protein sequence ID" value="MBB5147635.1"/>
    <property type="molecule type" value="Genomic_DNA"/>
</dbReference>
<gene>
    <name evidence="2" type="ORF">HNR36_000016</name>
</gene>
<dbReference type="AlphaFoldDB" id="A0A840PGU6"/>
<evidence type="ECO:0000256" key="1">
    <source>
        <dbReference type="SAM" id="Phobius"/>
    </source>
</evidence>
<comment type="caution">
    <text evidence="2">The sequence shown here is derived from an EMBL/GenBank/DDBJ whole genome shotgun (WGS) entry which is preliminary data.</text>
</comment>